<keyword evidence="2" id="KW-1185">Reference proteome</keyword>
<dbReference type="EMBL" id="JAQQWK010000003">
    <property type="protein sequence ID" value="KAK8044514.1"/>
    <property type="molecule type" value="Genomic_DNA"/>
</dbReference>
<organism evidence="1 2">
    <name type="scientific">Apiospora rasikravindrae</name>
    <dbReference type="NCBI Taxonomy" id="990691"/>
    <lineage>
        <taxon>Eukaryota</taxon>
        <taxon>Fungi</taxon>
        <taxon>Dikarya</taxon>
        <taxon>Ascomycota</taxon>
        <taxon>Pezizomycotina</taxon>
        <taxon>Sordariomycetes</taxon>
        <taxon>Xylariomycetidae</taxon>
        <taxon>Amphisphaeriales</taxon>
        <taxon>Apiosporaceae</taxon>
        <taxon>Apiospora</taxon>
    </lineage>
</organism>
<protein>
    <submittedName>
        <fullName evidence="1">Uncharacterized protein</fullName>
    </submittedName>
</protein>
<accession>A0ABR1TD05</accession>
<evidence type="ECO:0000313" key="1">
    <source>
        <dbReference type="EMBL" id="KAK8044514.1"/>
    </source>
</evidence>
<sequence>MDVVKRFCADQSVLALPELPQGDGAANEQIIRDWAVSVADELHVTGDDEVGLDSYSKLAVFLGSALWAMHKERGVTEGAHIDMVYSQKNFTCSTYTDGVGRRWISYKGGFQAEDAVWETLNIQVLHDVLGEAFHQYYQAAVVGRKGNKTCAACSATGDGVMVGFADRWSGKLGG</sequence>
<dbReference type="Proteomes" id="UP001444661">
    <property type="component" value="Unassembled WGS sequence"/>
</dbReference>
<reference evidence="1 2" key="1">
    <citation type="submission" date="2023-01" db="EMBL/GenBank/DDBJ databases">
        <title>Analysis of 21 Apiospora genomes using comparative genomics revels a genus with tremendous synthesis potential of carbohydrate active enzymes and secondary metabolites.</title>
        <authorList>
            <person name="Sorensen T."/>
        </authorList>
    </citation>
    <scope>NUCLEOTIDE SEQUENCE [LARGE SCALE GENOMIC DNA]</scope>
    <source>
        <strain evidence="1 2">CBS 33761</strain>
    </source>
</reference>
<comment type="caution">
    <text evidence="1">The sequence shown here is derived from an EMBL/GenBank/DDBJ whole genome shotgun (WGS) entry which is preliminary data.</text>
</comment>
<gene>
    <name evidence="1" type="ORF">PG993_004538</name>
</gene>
<proteinExistence type="predicted"/>
<name>A0ABR1TD05_9PEZI</name>
<evidence type="ECO:0000313" key="2">
    <source>
        <dbReference type="Proteomes" id="UP001444661"/>
    </source>
</evidence>